<organism evidence="1 2">
    <name type="scientific">Coemansia brasiliensis</name>
    <dbReference type="NCBI Taxonomy" id="2650707"/>
    <lineage>
        <taxon>Eukaryota</taxon>
        <taxon>Fungi</taxon>
        <taxon>Fungi incertae sedis</taxon>
        <taxon>Zoopagomycota</taxon>
        <taxon>Kickxellomycotina</taxon>
        <taxon>Kickxellomycetes</taxon>
        <taxon>Kickxellales</taxon>
        <taxon>Kickxellaceae</taxon>
        <taxon>Coemansia</taxon>
    </lineage>
</organism>
<protein>
    <submittedName>
        <fullName evidence="1">Uncharacterized protein</fullName>
    </submittedName>
</protein>
<comment type="caution">
    <text evidence="1">The sequence shown here is derived from an EMBL/GenBank/DDBJ whole genome shotgun (WGS) entry which is preliminary data.</text>
</comment>
<keyword evidence="2" id="KW-1185">Reference proteome</keyword>
<evidence type="ECO:0000313" key="1">
    <source>
        <dbReference type="EMBL" id="KAJ2850970.1"/>
    </source>
</evidence>
<name>A0A9W8I918_9FUNG</name>
<gene>
    <name evidence="1" type="ORF">IWW36_001494</name>
</gene>
<reference evidence="1" key="1">
    <citation type="submission" date="2022-07" db="EMBL/GenBank/DDBJ databases">
        <title>Phylogenomic reconstructions and comparative analyses of Kickxellomycotina fungi.</title>
        <authorList>
            <person name="Reynolds N.K."/>
            <person name="Stajich J.E."/>
            <person name="Barry K."/>
            <person name="Grigoriev I.V."/>
            <person name="Crous P."/>
            <person name="Smith M.E."/>
        </authorList>
    </citation>
    <scope>NUCLEOTIDE SEQUENCE</scope>
    <source>
        <strain evidence="1">NRRL 1566</strain>
    </source>
</reference>
<evidence type="ECO:0000313" key="2">
    <source>
        <dbReference type="Proteomes" id="UP001139887"/>
    </source>
</evidence>
<sequence>MPWIFKVSPCEVLEKKVFSGVVKTDGVSIRVYMENTVSSAARSEREKKSAATRAANTVAIDSGAACFTNAAFANAICAANLAHTTNTVATVAKSIAFKLPYIIAEAESITASAESAAFIGSVAAIVYAINSAADETYFAITTEALATANSVVAAIRSIIAAAKSTIADDFVAADATNAADYAAKAAEAIKAVDCIGMISPTTVLNSVAIAEFIASAAAKVNTIAVANEVLLAEFATNTDDGRNSKSARLARNLRNKFGDDAALIIGNWSAPMMRYHEPIRGVGMRNMLRKHGFTTYLIDEFCTSATCPKCYYHMDTFHRVSNPRSWQRQSNPIVICHGLLRCRSQICSESVAKNGEELCYCMWNRELSAVLNFRDILFSVQMGNGIPK</sequence>
<accession>A0A9W8I918</accession>
<dbReference type="OrthoDB" id="2210431at2759"/>
<proteinExistence type="predicted"/>
<dbReference type="AlphaFoldDB" id="A0A9W8I918"/>
<dbReference type="EMBL" id="JANBUW010000020">
    <property type="protein sequence ID" value="KAJ2850970.1"/>
    <property type="molecule type" value="Genomic_DNA"/>
</dbReference>
<dbReference type="Proteomes" id="UP001139887">
    <property type="component" value="Unassembled WGS sequence"/>
</dbReference>